<sequence length="338" mass="35718">MRAFVVQARECGGVREVDSPTPGPGQVAIDVRRAGVCGTDVSLYFGDDERIRRARSHHPLRLGHEWAGVVSALGPGVEASWLGRRVTGDTMIGCGHCERCRSGFHHLCEDRYEVGVRRDWPGALAERFVMPVDSLFVLPESVTWEMGALVEPGANAYRAVHATQAPPGARVLVIGPGTIGLLCAWFADAAGLDVDIVGVTKPSLDFAREVGIGRASTIEDLPETEWDAVIDASTGADAPALAVRSVRPGGRVVLIGIAEQPSEVDTRVLVRKEATATGVLGGSLGLQATIDAYASGAVNPLPLISRTVGLEDLDALFAAGMPQVEGRGPKTLVDPTRH</sequence>
<dbReference type="InterPro" id="IPR036291">
    <property type="entry name" value="NAD(P)-bd_dom_sf"/>
</dbReference>
<evidence type="ECO:0000256" key="5">
    <source>
        <dbReference type="RuleBase" id="RU361277"/>
    </source>
</evidence>
<accession>A0A927R6I7</accession>
<dbReference type="PANTHER" id="PTHR43401">
    <property type="entry name" value="L-THREONINE 3-DEHYDROGENASE"/>
    <property type="match status" value="1"/>
</dbReference>
<keyword evidence="3 5" id="KW-0862">Zinc</keyword>
<comment type="caution">
    <text evidence="8">The sequence shown here is derived from an EMBL/GenBank/DDBJ whole genome shotgun (WGS) entry which is preliminary data.</text>
</comment>
<keyword evidence="4" id="KW-0560">Oxidoreductase</keyword>
<evidence type="ECO:0000259" key="7">
    <source>
        <dbReference type="Pfam" id="PF08240"/>
    </source>
</evidence>
<dbReference type="SUPFAM" id="SSF50129">
    <property type="entry name" value="GroES-like"/>
    <property type="match status" value="1"/>
</dbReference>
<evidence type="ECO:0000256" key="4">
    <source>
        <dbReference type="ARBA" id="ARBA00023002"/>
    </source>
</evidence>
<dbReference type="InterPro" id="IPR013154">
    <property type="entry name" value="ADH-like_N"/>
</dbReference>
<dbReference type="InterPro" id="IPR013149">
    <property type="entry name" value="ADH-like_C"/>
</dbReference>
<organism evidence="8 9">
    <name type="scientific">Actinopolymorpha pittospori</name>
    <dbReference type="NCBI Taxonomy" id="648752"/>
    <lineage>
        <taxon>Bacteria</taxon>
        <taxon>Bacillati</taxon>
        <taxon>Actinomycetota</taxon>
        <taxon>Actinomycetes</taxon>
        <taxon>Propionibacteriales</taxon>
        <taxon>Actinopolymorphaceae</taxon>
        <taxon>Actinopolymorpha</taxon>
    </lineage>
</organism>
<dbReference type="InterPro" id="IPR050129">
    <property type="entry name" value="Zn_alcohol_dh"/>
</dbReference>
<dbReference type="Pfam" id="PF00107">
    <property type="entry name" value="ADH_zinc_N"/>
    <property type="match status" value="1"/>
</dbReference>
<protein>
    <submittedName>
        <fullName evidence="8">Threonine dehydrogenase-like Zn-dependent dehydrogenase</fullName>
    </submittedName>
</protein>
<keyword evidence="2 5" id="KW-0479">Metal-binding</keyword>
<reference evidence="8" key="1">
    <citation type="submission" date="2020-10" db="EMBL/GenBank/DDBJ databases">
        <title>Sequencing the genomes of 1000 actinobacteria strains.</title>
        <authorList>
            <person name="Klenk H.-P."/>
        </authorList>
    </citation>
    <scope>NUCLEOTIDE SEQUENCE</scope>
    <source>
        <strain evidence="8">DSM 45354</strain>
    </source>
</reference>
<name>A0A927R6I7_9ACTN</name>
<gene>
    <name evidence="8" type="ORF">HEB94_000017</name>
</gene>
<dbReference type="Proteomes" id="UP000638648">
    <property type="component" value="Unassembled WGS sequence"/>
</dbReference>
<proteinExistence type="inferred from homology"/>
<evidence type="ECO:0000313" key="9">
    <source>
        <dbReference type="Proteomes" id="UP000638648"/>
    </source>
</evidence>
<comment type="similarity">
    <text evidence="5">Belongs to the zinc-containing alcohol dehydrogenase family.</text>
</comment>
<dbReference type="Pfam" id="PF08240">
    <property type="entry name" value="ADH_N"/>
    <property type="match status" value="1"/>
</dbReference>
<evidence type="ECO:0000313" key="8">
    <source>
        <dbReference type="EMBL" id="MBE1603169.1"/>
    </source>
</evidence>
<dbReference type="RefSeq" id="WP_192748055.1">
    <property type="nucleotide sequence ID" value="NZ_BAABJL010000160.1"/>
</dbReference>
<keyword evidence="9" id="KW-1185">Reference proteome</keyword>
<evidence type="ECO:0000256" key="3">
    <source>
        <dbReference type="ARBA" id="ARBA00022833"/>
    </source>
</evidence>
<evidence type="ECO:0000259" key="6">
    <source>
        <dbReference type="Pfam" id="PF00107"/>
    </source>
</evidence>
<dbReference type="AlphaFoldDB" id="A0A927R6I7"/>
<dbReference type="EMBL" id="JADBEM010000001">
    <property type="protein sequence ID" value="MBE1603169.1"/>
    <property type="molecule type" value="Genomic_DNA"/>
</dbReference>
<feature type="domain" description="Alcohol dehydrogenase-like C-terminal" evidence="6">
    <location>
        <begin position="179"/>
        <end position="287"/>
    </location>
</feature>
<dbReference type="Gene3D" id="3.90.180.10">
    <property type="entry name" value="Medium-chain alcohol dehydrogenases, catalytic domain"/>
    <property type="match status" value="1"/>
</dbReference>
<dbReference type="GO" id="GO:0016491">
    <property type="term" value="F:oxidoreductase activity"/>
    <property type="evidence" value="ECO:0007669"/>
    <property type="project" value="UniProtKB-KW"/>
</dbReference>
<dbReference type="PANTHER" id="PTHR43401:SF2">
    <property type="entry name" value="L-THREONINE 3-DEHYDROGENASE"/>
    <property type="match status" value="1"/>
</dbReference>
<dbReference type="InterPro" id="IPR002328">
    <property type="entry name" value="ADH_Zn_CS"/>
</dbReference>
<dbReference type="GO" id="GO:0008270">
    <property type="term" value="F:zinc ion binding"/>
    <property type="evidence" value="ECO:0007669"/>
    <property type="project" value="InterPro"/>
</dbReference>
<dbReference type="InterPro" id="IPR011032">
    <property type="entry name" value="GroES-like_sf"/>
</dbReference>
<dbReference type="SUPFAM" id="SSF51735">
    <property type="entry name" value="NAD(P)-binding Rossmann-fold domains"/>
    <property type="match status" value="1"/>
</dbReference>
<dbReference type="Gene3D" id="3.40.50.720">
    <property type="entry name" value="NAD(P)-binding Rossmann-like Domain"/>
    <property type="match status" value="1"/>
</dbReference>
<comment type="cofactor">
    <cofactor evidence="1 5">
        <name>Zn(2+)</name>
        <dbReference type="ChEBI" id="CHEBI:29105"/>
    </cofactor>
</comment>
<evidence type="ECO:0000256" key="2">
    <source>
        <dbReference type="ARBA" id="ARBA00022723"/>
    </source>
</evidence>
<feature type="domain" description="Alcohol dehydrogenase-like N-terminal" evidence="7">
    <location>
        <begin position="23"/>
        <end position="139"/>
    </location>
</feature>
<dbReference type="PROSITE" id="PS00059">
    <property type="entry name" value="ADH_ZINC"/>
    <property type="match status" value="1"/>
</dbReference>
<evidence type="ECO:0000256" key="1">
    <source>
        <dbReference type="ARBA" id="ARBA00001947"/>
    </source>
</evidence>